<name>A0ABU8N9D7_9PSEU</name>
<evidence type="ECO:0000259" key="1">
    <source>
        <dbReference type="Pfam" id="PF12697"/>
    </source>
</evidence>
<dbReference type="Pfam" id="PF12697">
    <property type="entry name" value="Abhydrolase_6"/>
    <property type="match status" value="1"/>
</dbReference>
<accession>A0ABU8N9D7</accession>
<dbReference type="InterPro" id="IPR029058">
    <property type="entry name" value="AB_hydrolase_fold"/>
</dbReference>
<evidence type="ECO:0000313" key="2">
    <source>
        <dbReference type="EMBL" id="MEJ2889024.1"/>
    </source>
</evidence>
<feature type="domain" description="AB hydrolase-1" evidence="1">
    <location>
        <begin position="5"/>
        <end position="220"/>
    </location>
</feature>
<dbReference type="InterPro" id="IPR000073">
    <property type="entry name" value="AB_hydrolase_1"/>
</dbReference>
<reference evidence="2 3" key="1">
    <citation type="submission" date="2024-03" db="EMBL/GenBank/DDBJ databases">
        <title>Actinomycetospora sp. OC33-EN06, a novel actinomycete isolated from wild orchid (Aerides multiflora).</title>
        <authorList>
            <person name="Suriyachadkun C."/>
        </authorList>
    </citation>
    <scope>NUCLEOTIDE SEQUENCE [LARGE SCALE GENOMIC DNA]</scope>
    <source>
        <strain evidence="2 3">OC33-EN06</strain>
    </source>
</reference>
<dbReference type="EMBL" id="JBBEGL010000006">
    <property type="protein sequence ID" value="MEJ2889024.1"/>
    <property type="molecule type" value="Genomic_DNA"/>
</dbReference>
<evidence type="ECO:0000313" key="3">
    <source>
        <dbReference type="Proteomes" id="UP001370100"/>
    </source>
</evidence>
<sequence length="239" mass="25244">MTTWLLLPGAGGAGWYWHLVAERLRARGDVVVAPDLPADDPEAGIPRYVEVALEALGDRSDDVVVVGQSLGGPSAVEIARRVPVRRLVLVNAMIPAVGESPGEWWTASGHREAKEAAVRAAGRQDAGFDEAWEFLHDVPADVAAAGAEHQREQTDGPFVDGWSLPAWPDVPVTVVVGRDDRFFPADFQVRLARERAGVEPVVVPGGHLLALANPDGLVEALTSPDAGVAGSESAPPLAQ</sequence>
<proteinExistence type="predicted"/>
<dbReference type="Proteomes" id="UP001370100">
    <property type="component" value="Unassembled WGS sequence"/>
</dbReference>
<dbReference type="PANTHER" id="PTHR37017">
    <property type="entry name" value="AB HYDROLASE-1 DOMAIN-CONTAINING PROTEIN-RELATED"/>
    <property type="match status" value="1"/>
</dbReference>
<dbReference type="PANTHER" id="PTHR37017:SF11">
    <property type="entry name" value="ESTERASE_LIPASE_THIOESTERASE DOMAIN-CONTAINING PROTEIN"/>
    <property type="match status" value="1"/>
</dbReference>
<dbReference type="GO" id="GO:0016787">
    <property type="term" value="F:hydrolase activity"/>
    <property type="evidence" value="ECO:0007669"/>
    <property type="project" value="UniProtKB-KW"/>
</dbReference>
<gene>
    <name evidence="2" type="ORF">WCD41_21370</name>
</gene>
<dbReference type="SUPFAM" id="SSF53474">
    <property type="entry name" value="alpha/beta-Hydrolases"/>
    <property type="match status" value="1"/>
</dbReference>
<comment type="caution">
    <text evidence="2">The sequence shown here is derived from an EMBL/GenBank/DDBJ whole genome shotgun (WGS) entry which is preliminary data.</text>
</comment>
<dbReference type="RefSeq" id="WP_337716184.1">
    <property type="nucleotide sequence ID" value="NZ_JBBEGL010000006.1"/>
</dbReference>
<protein>
    <submittedName>
        <fullName evidence="2">Alpha/beta fold hydrolase</fullName>
    </submittedName>
</protein>
<keyword evidence="3" id="KW-1185">Reference proteome</keyword>
<keyword evidence="2" id="KW-0378">Hydrolase</keyword>
<dbReference type="InterPro" id="IPR052897">
    <property type="entry name" value="Sec-Metab_Biosynth_Hydrolase"/>
</dbReference>
<dbReference type="Gene3D" id="3.40.50.1820">
    <property type="entry name" value="alpha/beta hydrolase"/>
    <property type="match status" value="1"/>
</dbReference>
<organism evidence="2 3">
    <name type="scientific">Actinomycetospora aeridis</name>
    <dbReference type="NCBI Taxonomy" id="3129231"/>
    <lineage>
        <taxon>Bacteria</taxon>
        <taxon>Bacillati</taxon>
        <taxon>Actinomycetota</taxon>
        <taxon>Actinomycetes</taxon>
        <taxon>Pseudonocardiales</taxon>
        <taxon>Pseudonocardiaceae</taxon>
        <taxon>Actinomycetospora</taxon>
    </lineage>
</organism>